<keyword evidence="6" id="KW-0547">Nucleotide-binding</keyword>
<keyword evidence="8" id="KW-0067">ATP-binding</keyword>
<comment type="cofactor">
    <cofactor evidence="1">
        <name>Mg(2+)</name>
        <dbReference type="ChEBI" id="CHEBI:18420"/>
    </cofactor>
</comment>
<evidence type="ECO:0000259" key="11">
    <source>
        <dbReference type="Pfam" id="PF01743"/>
    </source>
</evidence>
<name>A0A1L2CUS6_9CAUD</name>
<keyword evidence="10" id="KW-0694">RNA-binding</keyword>
<evidence type="ECO:0000313" key="14">
    <source>
        <dbReference type="Proteomes" id="UP000223891"/>
    </source>
</evidence>
<proteinExistence type="predicted"/>
<evidence type="ECO:0000256" key="6">
    <source>
        <dbReference type="ARBA" id="ARBA00022741"/>
    </source>
</evidence>
<evidence type="ECO:0000256" key="2">
    <source>
        <dbReference type="ARBA" id="ARBA00022679"/>
    </source>
</evidence>
<evidence type="ECO:0000259" key="12">
    <source>
        <dbReference type="Pfam" id="PF12627"/>
    </source>
</evidence>
<dbReference type="GO" id="GO:0008033">
    <property type="term" value="P:tRNA processing"/>
    <property type="evidence" value="ECO:0007669"/>
    <property type="project" value="UniProtKB-KW"/>
</dbReference>
<dbReference type="GO" id="GO:0042245">
    <property type="term" value="P:RNA repair"/>
    <property type="evidence" value="ECO:0007669"/>
    <property type="project" value="UniProtKB-KW"/>
</dbReference>
<keyword evidence="9" id="KW-0460">Magnesium</keyword>
<accession>A0A1L2CUS6</accession>
<dbReference type="GO" id="GO:0003723">
    <property type="term" value="F:RNA binding"/>
    <property type="evidence" value="ECO:0007669"/>
    <property type="project" value="UniProtKB-KW"/>
</dbReference>
<protein>
    <submittedName>
        <fullName evidence="13">Multifunctional tRNA nucleotidyl transferase/2'3'-cyclic phosphodiesterase/2'nucleotidase/phosphatase</fullName>
    </submittedName>
</protein>
<keyword evidence="4" id="KW-0548">Nucleotidyltransferase</keyword>
<dbReference type="Pfam" id="PF12627">
    <property type="entry name" value="PolyA_pol_RNAbd"/>
    <property type="match status" value="1"/>
</dbReference>
<dbReference type="InterPro" id="IPR050124">
    <property type="entry name" value="tRNA_CCA-adding_enzyme"/>
</dbReference>
<evidence type="ECO:0000256" key="4">
    <source>
        <dbReference type="ARBA" id="ARBA00022695"/>
    </source>
</evidence>
<keyword evidence="14" id="KW-1185">Reference proteome</keyword>
<dbReference type="GO" id="GO:0046872">
    <property type="term" value="F:metal ion binding"/>
    <property type="evidence" value="ECO:0007669"/>
    <property type="project" value="UniProtKB-KW"/>
</dbReference>
<dbReference type="PANTHER" id="PTHR47545:SF1">
    <property type="entry name" value="MULTIFUNCTIONAL CCA PROTEIN"/>
    <property type="match status" value="1"/>
</dbReference>
<dbReference type="InterPro" id="IPR032828">
    <property type="entry name" value="PolyA_RNA-bd"/>
</dbReference>
<gene>
    <name evidence="13" type="ORF">CBB_192</name>
</gene>
<dbReference type="Pfam" id="PF01743">
    <property type="entry name" value="PolyA_pol"/>
    <property type="match status" value="1"/>
</dbReference>
<dbReference type="InterPro" id="IPR002646">
    <property type="entry name" value="PolA_pol_head_dom"/>
</dbReference>
<evidence type="ECO:0000256" key="3">
    <source>
        <dbReference type="ARBA" id="ARBA00022694"/>
    </source>
</evidence>
<organism evidence="13 14">
    <name type="scientific">Pectobacterium phage vB_PcaM_CBB</name>
    <dbReference type="NCBI Taxonomy" id="2772511"/>
    <lineage>
        <taxon>Viruses</taxon>
        <taxon>Duplodnaviria</taxon>
        <taxon>Heunggongvirae</taxon>
        <taxon>Uroviricota</taxon>
        <taxon>Caudoviricetes</taxon>
        <taxon>Mimasvirus</taxon>
        <taxon>Mimasvirus CBB</taxon>
    </lineage>
</organism>
<evidence type="ECO:0000256" key="1">
    <source>
        <dbReference type="ARBA" id="ARBA00001946"/>
    </source>
</evidence>
<reference evidence="14" key="1">
    <citation type="submission" date="2016-01" db="EMBL/GenBank/DDBJ databases">
        <title>Isolation and Characterization of Enterobacteria phage CBB.</title>
        <authorList>
            <person name="Buttimer C.T.H."/>
            <person name="Hendrix H."/>
            <person name="Alexandre H."/>
            <person name="O'Mahony J."/>
            <person name="Lavigne R."/>
            <person name="Coffey A."/>
        </authorList>
    </citation>
    <scope>NUCLEOTIDE SEQUENCE [LARGE SCALE GENOMIC DNA]</scope>
</reference>
<feature type="domain" description="Poly A polymerase head" evidence="11">
    <location>
        <begin position="4"/>
        <end position="123"/>
    </location>
</feature>
<keyword evidence="5" id="KW-0479">Metal-binding</keyword>
<evidence type="ECO:0000256" key="7">
    <source>
        <dbReference type="ARBA" id="ARBA00022800"/>
    </source>
</evidence>
<dbReference type="Proteomes" id="UP000223891">
    <property type="component" value="Segment"/>
</dbReference>
<dbReference type="InterPro" id="IPR043519">
    <property type="entry name" value="NT_sf"/>
</dbReference>
<evidence type="ECO:0000256" key="5">
    <source>
        <dbReference type="ARBA" id="ARBA00022723"/>
    </source>
</evidence>
<sequence>MKKYIVGGFVRDKLLGLQPKDKDYVLVGAKSKDITYLESIGYKQVGADFPVYLSPEGDEYALARIERKTGTGYDGFTVETQGVTLEQDLFRRDLTINAIAWDPITKTHVDPYNGKEDLNNKVLKHVSDAFKEDPLRVLRLARFAARYSDFKVHPSTDAMVRKMVADGEINHLTKERVYVEFEKAFSEKTPSIFLKYLKDIGALSVLLPTFNCTAKDLELIDQIVNTCSEQYRDEFIWTVILSNSTANSEYIVGGIKLPARMVKFSNFIKKHAERLIKFRKQKPEDMVELFTSMNIKNNGGEEFLYKVTEYFIVRREMDNELEDLIVKVFDRFTDAPIGNIEEMVKTGKLKSSEIRNYIKNIQNIEVKKMFV</sequence>
<keyword evidence="2 13" id="KW-0808">Transferase</keyword>
<dbReference type="GO" id="GO:0005524">
    <property type="term" value="F:ATP binding"/>
    <property type="evidence" value="ECO:0007669"/>
    <property type="project" value="UniProtKB-KW"/>
</dbReference>
<dbReference type="PANTHER" id="PTHR47545">
    <property type="entry name" value="MULTIFUNCTIONAL CCA PROTEIN"/>
    <property type="match status" value="1"/>
</dbReference>
<evidence type="ECO:0000256" key="9">
    <source>
        <dbReference type="ARBA" id="ARBA00022842"/>
    </source>
</evidence>
<feature type="domain" description="tRNA nucleotidyltransferase/poly(A) polymerase RNA and SrmB- binding" evidence="12">
    <location>
        <begin position="149"/>
        <end position="210"/>
    </location>
</feature>
<keyword evidence="3" id="KW-0819">tRNA processing</keyword>
<evidence type="ECO:0000313" key="13">
    <source>
        <dbReference type="EMBL" id="AMM43757.1"/>
    </source>
</evidence>
<dbReference type="SUPFAM" id="SSF81891">
    <property type="entry name" value="Poly A polymerase C-terminal region-like"/>
    <property type="match status" value="1"/>
</dbReference>
<evidence type="ECO:0000256" key="10">
    <source>
        <dbReference type="ARBA" id="ARBA00022884"/>
    </source>
</evidence>
<dbReference type="GO" id="GO:0016779">
    <property type="term" value="F:nucleotidyltransferase activity"/>
    <property type="evidence" value="ECO:0007669"/>
    <property type="project" value="UniProtKB-KW"/>
</dbReference>
<dbReference type="SUPFAM" id="SSF81301">
    <property type="entry name" value="Nucleotidyltransferase"/>
    <property type="match status" value="1"/>
</dbReference>
<dbReference type="EMBL" id="KU574722">
    <property type="protein sequence ID" value="AMM43757.1"/>
    <property type="molecule type" value="Genomic_DNA"/>
</dbReference>
<keyword evidence="7" id="KW-0692">RNA repair</keyword>
<dbReference type="Gene3D" id="3.30.460.10">
    <property type="entry name" value="Beta Polymerase, domain 2"/>
    <property type="match status" value="1"/>
</dbReference>
<dbReference type="Gene3D" id="1.10.3090.10">
    <property type="entry name" value="cca-adding enzyme, domain 2"/>
    <property type="match status" value="1"/>
</dbReference>
<evidence type="ECO:0000256" key="8">
    <source>
        <dbReference type="ARBA" id="ARBA00022840"/>
    </source>
</evidence>